<name>A0AB37UK73_9CYAN</name>
<gene>
    <name evidence="2" type="ORF">DSM107010_29420</name>
</gene>
<dbReference type="InterPro" id="IPR010390">
    <property type="entry name" value="ABC-2_transporter-like"/>
</dbReference>
<dbReference type="Pfam" id="PF06182">
    <property type="entry name" value="ABC2_membrane_6"/>
    <property type="match status" value="1"/>
</dbReference>
<keyword evidence="1" id="KW-1133">Transmembrane helix</keyword>
<feature type="transmembrane region" description="Helical" evidence="1">
    <location>
        <begin position="46"/>
        <end position="67"/>
    </location>
</feature>
<dbReference type="Proteomes" id="UP000282574">
    <property type="component" value="Unassembled WGS sequence"/>
</dbReference>
<feature type="transmembrane region" description="Helical" evidence="1">
    <location>
        <begin position="251"/>
        <end position="270"/>
    </location>
</feature>
<proteinExistence type="predicted"/>
<dbReference type="PANTHER" id="PTHR36832">
    <property type="entry name" value="SLR1174 PROTEIN-RELATED"/>
    <property type="match status" value="1"/>
</dbReference>
<feature type="transmembrane region" description="Helical" evidence="1">
    <location>
        <begin position="79"/>
        <end position="99"/>
    </location>
</feature>
<accession>A0AB37UK73</accession>
<feature type="transmembrane region" description="Helical" evidence="1">
    <location>
        <begin position="133"/>
        <end position="151"/>
    </location>
</feature>
<reference evidence="2 3" key="1">
    <citation type="journal article" date="2019" name="Genome Biol. Evol.">
        <title>Day and night: Metabolic profiles and evolutionary relationships of six axenic non-marine cyanobacteria.</title>
        <authorList>
            <person name="Will S.E."/>
            <person name="Henke P."/>
            <person name="Boedeker C."/>
            <person name="Huang S."/>
            <person name="Brinkmann H."/>
            <person name="Rohde M."/>
            <person name="Jarek M."/>
            <person name="Friedl T."/>
            <person name="Seufert S."/>
            <person name="Schumacher M."/>
            <person name="Overmann J."/>
            <person name="Neumann-Schaal M."/>
            <person name="Petersen J."/>
        </authorList>
    </citation>
    <scope>NUCLEOTIDE SEQUENCE [LARGE SCALE GENOMIC DNA]</scope>
    <source>
        <strain evidence="2 3">SAG 39.79</strain>
    </source>
</reference>
<evidence type="ECO:0000256" key="1">
    <source>
        <dbReference type="SAM" id="Phobius"/>
    </source>
</evidence>
<dbReference type="PANTHER" id="PTHR36832:SF1">
    <property type="entry name" value="SLR1174 PROTEIN"/>
    <property type="match status" value="1"/>
</dbReference>
<dbReference type="AlphaFoldDB" id="A0AB37UK73"/>
<dbReference type="EMBL" id="RSCK01000021">
    <property type="protein sequence ID" value="RUT11765.1"/>
    <property type="molecule type" value="Genomic_DNA"/>
</dbReference>
<organism evidence="2 3">
    <name type="scientific">Chroococcidiopsis cubana SAG 39.79</name>
    <dbReference type="NCBI Taxonomy" id="388085"/>
    <lineage>
        <taxon>Bacteria</taxon>
        <taxon>Bacillati</taxon>
        <taxon>Cyanobacteriota</taxon>
        <taxon>Cyanophyceae</taxon>
        <taxon>Chroococcidiopsidales</taxon>
        <taxon>Chroococcidiopsidaceae</taxon>
        <taxon>Chroococcidiopsis</taxon>
    </lineage>
</organism>
<keyword evidence="1" id="KW-0472">Membrane</keyword>
<evidence type="ECO:0000313" key="2">
    <source>
        <dbReference type="EMBL" id="RUT11765.1"/>
    </source>
</evidence>
<protein>
    <submittedName>
        <fullName evidence="2">Multidrug ABC transporter permease</fullName>
    </submittedName>
</protein>
<sequence>MTNLRQSNSKINHFQAIGKKLTRVLRISATLLTSYYAYMLEYRAELFLWALSGSLPLILMGVWTQAAQSGQFGLSPIDFARYFLTVFLIRQFTVVWVIWEFEKEVVEGRLSPRLLQPLDPVWHHVFSHISERFARLPFAIALVGLFFFLYPQAFWIPSLGSSILFIIAVLLAFTLRFLIQYTFALFAFWTERANAIENFWFLFYLFFSGLIAPLETFPPIVRNIVLWTPFPYLIHFPTSLIVGLPENVGRGFLITVGWCALFFGLNRWLWRRGLKQYSGMGA</sequence>
<comment type="caution">
    <text evidence="2">The sequence shown here is derived from an EMBL/GenBank/DDBJ whole genome shotgun (WGS) entry which is preliminary data.</text>
</comment>
<feature type="transmembrane region" description="Helical" evidence="1">
    <location>
        <begin position="199"/>
        <end position="217"/>
    </location>
</feature>
<evidence type="ECO:0000313" key="3">
    <source>
        <dbReference type="Proteomes" id="UP000282574"/>
    </source>
</evidence>
<keyword evidence="1" id="KW-0812">Transmembrane</keyword>
<keyword evidence="3" id="KW-1185">Reference proteome</keyword>
<feature type="transmembrane region" description="Helical" evidence="1">
    <location>
        <begin position="163"/>
        <end position="187"/>
    </location>
</feature>